<feature type="signal peptide" evidence="1">
    <location>
        <begin position="1"/>
        <end position="22"/>
    </location>
</feature>
<organism evidence="2 3">
    <name type="scientific">Roseovarius pacificus</name>
    <dbReference type="NCBI Taxonomy" id="337701"/>
    <lineage>
        <taxon>Bacteria</taxon>
        <taxon>Pseudomonadati</taxon>
        <taxon>Pseudomonadota</taxon>
        <taxon>Alphaproteobacteria</taxon>
        <taxon>Rhodobacterales</taxon>
        <taxon>Roseobacteraceae</taxon>
        <taxon>Roseovarius</taxon>
    </lineage>
</organism>
<keyword evidence="1" id="KW-0732">Signal</keyword>
<dbReference type="STRING" id="337701.SAMN05444398_105155"/>
<keyword evidence="3" id="KW-1185">Reference proteome</keyword>
<accession>A0A1M7D854</accession>
<proteinExistence type="predicted"/>
<sequence>MRYFKSAFVATALCALPGLASAATLDFEEFTSFQQLGTHFTTQGFSVTATSGDMLAYSAGSVPTVPESGSTSIGMSNNPNAPTPVNSSLTFAAEDGSTFDLLSFRASEGRNQGRFFADFASTAIDIMGTRADGSTVSLNFAFDGIASDSPATDFETVLFSGFTNLTSFSVTGQGGTRGGYAFQLDDVQVQPSAIPLPAGAPLVLSSFALLGALRLRRRSRAA</sequence>
<dbReference type="OrthoDB" id="9180342at2"/>
<gene>
    <name evidence="2" type="ORF">SAMN05444398_105155</name>
</gene>
<dbReference type="AlphaFoldDB" id="A0A1M7D854"/>
<evidence type="ECO:0000313" key="2">
    <source>
        <dbReference type="EMBL" id="SHL75676.1"/>
    </source>
</evidence>
<evidence type="ECO:0000256" key="1">
    <source>
        <dbReference type="SAM" id="SignalP"/>
    </source>
</evidence>
<reference evidence="2 3" key="1">
    <citation type="submission" date="2016-11" db="EMBL/GenBank/DDBJ databases">
        <authorList>
            <person name="Jaros S."/>
            <person name="Januszkiewicz K."/>
            <person name="Wedrychowicz H."/>
        </authorList>
    </citation>
    <scope>NUCLEOTIDE SEQUENCE [LARGE SCALE GENOMIC DNA]</scope>
    <source>
        <strain evidence="2 3">DSM 29589</strain>
    </source>
</reference>
<name>A0A1M7D854_9RHOB</name>
<dbReference type="RefSeq" id="WP_073034812.1">
    <property type="nucleotide sequence ID" value="NZ_BMLR01000005.1"/>
</dbReference>
<protein>
    <recommendedName>
        <fullName evidence="4">VPLPA-CTERM protein sorting domain-containing protein</fullName>
    </recommendedName>
</protein>
<evidence type="ECO:0000313" key="3">
    <source>
        <dbReference type="Proteomes" id="UP000183974"/>
    </source>
</evidence>
<dbReference type="Proteomes" id="UP000183974">
    <property type="component" value="Unassembled WGS sequence"/>
</dbReference>
<evidence type="ECO:0008006" key="4">
    <source>
        <dbReference type="Google" id="ProtNLM"/>
    </source>
</evidence>
<feature type="chain" id="PRO_5012997548" description="VPLPA-CTERM protein sorting domain-containing protein" evidence="1">
    <location>
        <begin position="23"/>
        <end position="222"/>
    </location>
</feature>
<dbReference type="EMBL" id="FRBR01000005">
    <property type="protein sequence ID" value="SHL75676.1"/>
    <property type="molecule type" value="Genomic_DNA"/>
</dbReference>